<dbReference type="InterPro" id="IPR038973">
    <property type="entry name" value="MutL/Mlh/Pms-like"/>
</dbReference>
<dbReference type="InterPro" id="IPR020667">
    <property type="entry name" value="DNA_mismatch_repair_MutL"/>
</dbReference>
<dbReference type="Pfam" id="PF02518">
    <property type="entry name" value="HATPase_c"/>
    <property type="match status" value="1"/>
</dbReference>
<dbReference type="CDD" id="cd16926">
    <property type="entry name" value="HATPase_MutL-MLH-PMS-like"/>
    <property type="match status" value="1"/>
</dbReference>
<dbReference type="SUPFAM" id="SSF118116">
    <property type="entry name" value="DNA mismatch repair protein MutL"/>
    <property type="match status" value="1"/>
</dbReference>
<dbReference type="PANTHER" id="PTHR10073">
    <property type="entry name" value="DNA MISMATCH REPAIR PROTEIN MLH, PMS, MUTL"/>
    <property type="match status" value="1"/>
</dbReference>
<proteinExistence type="inferred from homology"/>
<evidence type="ECO:0000256" key="4">
    <source>
        <dbReference type="HAMAP-Rule" id="MF_00149"/>
    </source>
</evidence>
<keyword evidence="7" id="KW-0255">Endonuclease</keyword>
<dbReference type="SMART" id="SM01340">
    <property type="entry name" value="DNA_mis_repair"/>
    <property type="match status" value="1"/>
</dbReference>
<reference evidence="7" key="1">
    <citation type="submission" date="2023-11" db="EMBL/GenBank/DDBJ databases">
        <title>Genome sequence of Cyanobacterium aponinum BCRC AL20115.</title>
        <authorList>
            <person name="Chang H.-Y."/>
            <person name="Lin K.-M."/>
            <person name="Hsueh H.-T."/>
            <person name="Chu H.-A."/>
            <person name="Kuo C.-H."/>
        </authorList>
    </citation>
    <scope>NUCLEOTIDE SEQUENCE</scope>
    <source>
        <strain evidence="7">AL20115</strain>
    </source>
</reference>
<dbReference type="SMART" id="SM00853">
    <property type="entry name" value="MutL_C"/>
    <property type="match status" value="1"/>
</dbReference>
<evidence type="ECO:0000259" key="5">
    <source>
        <dbReference type="SMART" id="SM00853"/>
    </source>
</evidence>
<evidence type="ECO:0000256" key="1">
    <source>
        <dbReference type="ARBA" id="ARBA00006082"/>
    </source>
</evidence>
<organism evidence="7">
    <name type="scientific">Cyanobacterium aponinum AL20115</name>
    <dbReference type="NCBI Taxonomy" id="3090662"/>
    <lineage>
        <taxon>Bacteria</taxon>
        <taxon>Bacillati</taxon>
        <taxon>Cyanobacteriota</taxon>
        <taxon>Cyanophyceae</taxon>
        <taxon>Oscillatoriophycideae</taxon>
        <taxon>Chroococcales</taxon>
        <taxon>Geminocystaceae</taxon>
        <taxon>Cyanobacterium</taxon>
    </lineage>
</organism>
<dbReference type="CDD" id="cd00782">
    <property type="entry name" value="MutL_Trans"/>
    <property type="match status" value="1"/>
</dbReference>
<dbReference type="InterPro" id="IPR042120">
    <property type="entry name" value="MutL_C_dimsub"/>
</dbReference>
<dbReference type="GO" id="GO:0016887">
    <property type="term" value="F:ATP hydrolysis activity"/>
    <property type="evidence" value="ECO:0007669"/>
    <property type="project" value="InterPro"/>
</dbReference>
<keyword evidence="2 4" id="KW-0227">DNA damage</keyword>
<dbReference type="GO" id="GO:0004519">
    <property type="term" value="F:endonuclease activity"/>
    <property type="evidence" value="ECO:0007669"/>
    <property type="project" value="UniProtKB-KW"/>
</dbReference>
<dbReference type="Gene3D" id="3.30.565.10">
    <property type="entry name" value="Histidine kinase-like ATPase, C-terminal domain"/>
    <property type="match status" value="1"/>
</dbReference>
<dbReference type="HAMAP" id="MF_00149">
    <property type="entry name" value="DNA_mis_repair"/>
    <property type="match status" value="1"/>
</dbReference>
<dbReference type="InterPro" id="IPR037198">
    <property type="entry name" value="MutL_C_sf"/>
</dbReference>
<dbReference type="InterPro" id="IPR014721">
    <property type="entry name" value="Ribsml_uS5_D2-typ_fold_subgr"/>
</dbReference>
<dbReference type="GO" id="GO:0030983">
    <property type="term" value="F:mismatched DNA binding"/>
    <property type="evidence" value="ECO:0007669"/>
    <property type="project" value="InterPro"/>
</dbReference>
<comment type="function">
    <text evidence="4">This protein is involved in the repair of mismatches in DNA. It is required for dam-dependent methyl-directed DNA mismatch repair. May act as a 'molecular matchmaker', a protein that promotes the formation of a stable complex between two or more DNA-binding proteins in an ATP-dependent manner without itself being part of a final effector complex.</text>
</comment>
<feature type="domain" description="MutL C-terminal dimerisation" evidence="5">
    <location>
        <begin position="384"/>
        <end position="506"/>
    </location>
</feature>
<dbReference type="NCBIfam" id="TIGR00585">
    <property type="entry name" value="mutl"/>
    <property type="match status" value="1"/>
</dbReference>
<feature type="domain" description="DNA mismatch repair protein S5" evidence="6">
    <location>
        <begin position="210"/>
        <end position="331"/>
    </location>
</feature>
<protein>
    <recommendedName>
        <fullName evidence="4">DNA mismatch repair protein MutL</fullName>
    </recommendedName>
</protein>
<dbReference type="SUPFAM" id="SSF55874">
    <property type="entry name" value="ATPase domain of HSP90 chaperone/DNA topoisomerase II/histidine kinase"/>
    <property type="match status" value="1"/>
</dbReference>
<evidence type="ECO:0000313" key="7">
    <source>
        <dbReference type="EMBL" id="WPF89641.1"/>
    </source>
</evidence>
<dbReference type="InterPro" id="IPR014790">
    <property type="entry name" value="MutL_C"/>
</dbReference>
<dbReference type="InterPro" id="IPR036890">
    <property type="entry name" value="HATPase_C_sf"/>
</dbReference>
<dbReference type="GO" id="GO:0140664">
    <property type="term" value="F:ATP-dependent DNA damage sensor activity"/>
    <property type="evidence" value="ECO:0007669"/>
    <property type="project" value="InterPro"/>
</dbReference>
<dbReference type="Gene3D" id="3.30.1540.20">
    <property type="entry name" value="MutL, C-terminal domain, dimerisation subdomain"/>
    <property type="match status" value="1"/>
</dbReference>
<gene>
    <name evidence="4 7" type="primary">mutL</name>
    <name evidence="7" type="ORF">SAY89_05055</name>
</gene>
<dbReference type="GO" id="GO:0032300">
    <property type="term" value="C:mismatch repair complex"/>
    <property type="evidence" value="ECO:0007669"/>
    <property type="project" value="InterPro"/>
</dbReference>
<keyword evidence="7" id="KW-0540">Nuclease</keyword>
<keyword evidence="3 4" id="KW-0234">DNA repair</keyword>
<dbReference type="GO" id="GO:0005524">
    <property type="term" value="F:ATP binding"/>
    <property type="evidence" value="ECO:0007669"/>
    <property type="project" value="InterPro"/>
</dbReference>
<dbReference type="InterPro" id="IPR020568">
    <property type="entry name" value="Ribosomal_Su5_D2-typ_SF"/>
</dbReference>
<dbReference type="InterPro" id="IPR013507">
    <property type="entry name" value="DNA_mismatch_S5_2-like"/>
</dbReference>
<evidence type="ECO:0000256" key="2">
    <source>
        <dbReference type="ARBA" id="ARBA00022763"/>
    </source>
</evidence>
<dbReference type="PROSITE" id="PS00058">
    <property type="entry name" value="DNA_MISMATCH_REPAIR_1"/>
    <property type="match status" value="1"/>
</dbReference>
<dbReference type="SUPFAM" id="SSF54211">
    <property type="entry name" value="Ribosomal protein S5 domain 2-like"/>
    <property type="match status" value="1"/>
</dbReference>
<name>A0AAF0ZAX5_9CHRO</name>
<dbReference type="InterPro" id="IPR003594">
    <property type="entry name" value="HATPase_dom"/>
</dbReference>
<dbReference type="GO" id="GO:0006298">
    <property type="term" value="P:mismatch repair"/>
    <property type="evidence" value="ECO:0007669"/>
    <property type="project" value="UniProtKB-UniRule"/>
</dbReference>
<dbReference type="Pfam" id="PF08676">
    <property type="entry name" value="MutL_C"/>
    <property type="match status" value="1"/>
</dbReference>
<dbReference type="PANTHER" id="PTHR10073:SF12">
    <property type="entry name" value="DNA MISMATCH REPAIR PROTEIN MLH1"/>
    <property type="match status" value="1"/>
</dbReference>
<dbReference type="Gene3D" id="3.30.230.10">
    <property type="match status" value="1"/>
</dbReference>
<evidence type="ECO:0000256" key="3">
    <source>
        <dbReference type="ARBA" id="ARBA00023204"/>
    </source>
</evidence>
<comment type="similarity">
    <text evidence="1 4">Belongs to the DNA mismatch repair MutL/HexB family.</text>
</comment>
<dbReference type="EMBL" id="CP138348">
    <property type="protein sequence ID" value="WPF89641.1"/>
    <property type="molecule type" value="Genomic_DNA"/>
</dbReference>
<dbReference type="NCBIfam" id="NF000951">
    <property type="entry name" value="PRK00095.2-1"/>
    <property type="match status" value="1"/>
</dbReference>
<accession>A0AAF0ZAX5</accession>
<dbReference type="AlphaFoldDB" id="A0AAF0ZAX5"/>
<dbReference type="InterPro" id="IPR002099">
    <property type="entry name" value="MutL/Mlh/PMS"/>
</dbReference>
<evidence type="ECO:0000259" key="6">
    <source>
        <dbReference type="SMART" id="SM01340"/>
    </source>
</evidence>
<dbReference type="Pfam" id="PF01119">
    <property type="entry name" value="DNA_mis_repair"/>
    <property type="match status" value="1"/>
</dbReference>
<dbReference type="InterPro" id="IPR014762">
    <property type="entry name" value="DNA_mismatch_repair_CS"/>
</dbReference>
<keyword evidence="7" id="KW-0378">Hydrolase</keyword>
<dbReference type="InterPro" id="IPR042121">
    <property type="entry name" value="MutL_C_regsub"/>
</dbReference>
<sequence>MAIRKLPDNLIKLIAAGEVIDSLVAVVRELVENSLDAKADRIFVSIYPETWNLQVADNGEGITQEDLPLTIQPHATSKINNTNDLINIHTLGFRGEALHSIAQLAQINISSRVTNDCGWEIMAENAQLQHIYPKPSAVGTIVRVNDLFGNMPVRRQVNPPFKQQLKKIQILLGEFALCHPHITWQLLVNERLIFSISRSNSADKILPQLLKTIHYSDLKTIKKAIDTPYEKSISHLELVLGLPDRISRPRPDWVKIGINGRIIKCPELESAIYSSFHRTLERDRFPVAFLHLQTSPRQIDWNRHPAKAEIFLDNIEFWQEQIKDTIAEIFKLTDNNISQKWENKRVENILKLAENKSIYHLETPEIKEREKSPEENIGLIDLQVIAQARNTYIVAEHSQGIWLIEQHIAHERIIYEQLQNQWEIVALENPIILDKLLPKQIEQLNNIGLEIETFGEDLWALRAIPKILLNRDDSLSAIMELSYGGDLNSAQVAIACRSAIRNGEKLTIKQMQNIVDNWKITKNPHTCPHGRPIYLSLEESSLYRFFRRHWVLGKSHGIEEKRHKPPLP</sequence>
<dbReference type="FunFam" id="3.30.565.10:FF:000003">
    <property type="entry name" value="DNA mismatch repair endonuclease MutL"/>
    <property type="match status" value="1"/>
</dbReference>
<dbReference type="Gene3D" id="3.30.1370.100">
    <property type="entry name" value="MutL, C-terminal domain, regulatory subdomain"/>
    <property type="match status" value="1"/>
</dbReference>